<dbReference type="RefSeq" id="WP_183625268.1">
    <property type="nucleotide sequence ID" value="NZ_JACIDX010000007.1"/>
</dbReference>
<dbReference type="EMBL" id="JACIDX010000007">
    <property type="protein sequence ID" value="MBB3955187.1"/>
    <property type="molecule type" value="Genomic_DNA"/>
</dbReference>
<comment type="caution">
    <text evidence="1">The sequence shown here is derived from an EMBL/GenBank/DDBJ whole genome shotgun (WGS) entry which is preliminary data.</text>
</comment>
<name>A0A7W6CG26_9SPHN</name>
<gene>
    <name evidence="1" type="ORF">GGR38_002139</name>
</gene>
<organism evidence="1 2">
    <name type="scientific">Novosphingobium sediminicola</name>
    <dbReference type="NCBI Taxonomy" id="563162"/>
    <lineage>
        <taxon>Bacteria</taxon>
        <taxon>Pseudomonadati</taxon>
        <taxon>Pseudomonadota</taxon>
        <taxon>Alphaproteobacteria</taxon>
        <taxon>Sphingomonadales</taxon>
        <taxon>Sphingomonadaceae</taxon>
        <taxon>Novosphingobium</taxon>
    </lineage>
</organism>
<dbReference type="Proteomes" id="UP000548867">
    <property type="component" value="Unassembled WGS sequence"/>
</dbReference>
<evidence type="ECO:0000313" key="2">
    <source>
        <dbReference type="Proteomes" id="UP000548867"/>
    </source>
</evidence>
<dbReference type="AlphaFoldDB" id="A0A7W6CG26"/>
<sequence length="310" mass="32458">MSEAPGRDSSDSSLRLQLARGDAVVGSVVPVLRHLLVCGDQGLFGDDVLARLRAMLDDLANQLEGALLDAGGRGGIIDMLMEQLPEVPGLLAHLHALALEWQMTQRLADRLGVDPVVSPLLQALIASSEAETSARGMKLLAAQARFAQNQRRMQLPLSELPAELLHGVLVALHIAVEEDGEAAARAAQALREHYDEASTRLGLLARLVAAMGAGSVAALALAHGGVAMFASALALAGDGSRESVLLSMRDGQQARLSVALRAGGAKLGVIEENLLILHPQTIRPDGLARLSVERAGELLVEAAQALGRLA</sequence>
<keyword evidence="2" id="KW-1185">Reference proteome</keyword>
<reference evidence="1 2" key="1">
    <citation type="submission" date="2020-08" db="EMBL/GenBank/DDBJ databases">
        <title>Genomic Encyclopedia of Type Strains, Phase IV (KMG-IV): sequencing the most valuable type-strain genomes for metagenomic binning, comparative biology and taxonomic classification.</title>
        <authorList>
            <person name="Goeker M."/>
        </authorList>
    </citation>
    <scope>NUCLEOTIDE SEQUENCE [LARGE SCALE GENOMIC DNA]</scope>
    <source>
        <strain evidence="1 2">DSM 27057</strain>
    </source>
</reference>
<protein>
    <submittedName>
        <fullName evidence="1">Uncharacterized protein</fullName>
    </submittedName>
</protein>
<accession>A0A7W6CG26</accession>
<evidence type="ECO:0000313" key="1">
    <source>
        <dbReference type="EMBL" id="MBB3955187.1"/>
    </source>
</evidence>
<proteinExistence type="predicted"/>